<name>A0A3E0TUR6_9GAMM</name>
<reference evidence="3 4" key="1">
    <citation type="submission" date="2018-08" db="EMBL/GenBank/DDBJ databases">
        <title>Thalassotalea euphylliae genome.</title>
        <authorList>
            <person name="Summers S."/>
            <person name="Rice S.A."/>
            <person name="Freckelton M.L."/>
            <person name="Nedved B.T."/>
            <person name="Hadfield M.G."/>
        </authorList>
    </citation>
    <scope>NUCLEOTIDE SEQUENCE [LARGE SCALE GENOMIC DNA]</scope>
    <source>
        <strain evidence="3 4">H1</strain>
    </source>
</reference>
<sequence>MSIVLHSPKNSHSLFAPNTVKNTTKNLEEVSAPSVTPPSEKQATKSLTSERYSRYISNIKPEEVKAKYEEIRHKAKESLEAANLTNKVLKPFDYLEATIDEIENAPIEVKIDRDEVNTAILYNSLGISFLDVKRVEVRMEILQLAKDDVTKSAESGLIRKDQADQLNQKIAEQMARLMEEKENLMAGKARDQSADEFLNQVTKQRTLNL</sequence>
<protein>
    <submittedName>
        <fullName evidence="3">Uncharacterized protein</fullName>
    </submittedName>
</protein>
<accession>A0A3E0TUR6</accession>
<dbReference type="EMBL" id="QUOU01000001">
    <property type="protein sequence ID" value="REL28194.1"/>
    <property type="molecule type" value="Genomic_DNA"/>
</dbReference>
<dbReference type="Proteomes" id="UP000256478">
    <property type="component" value="Unassembled WGS sequence"/>
</dbReference>
<feature type="compositionally biased region" description="Polar residues" evidence="2">
    <location>
        <begin position="33"/>
        <end position="48"/>
    </location>
</feature>
<evidence type="ECO:0000256" key="1">
    <source>
        <dbReference type="SAM" id="Coils"/>
    </source>
</evidence>
<proteinExistence type="predicted"/>
<feature type="coiled-coil region" evidence="1">
    <location>
        <begin position="160"/>
        <end position="187"/>
    </location>
</feature>
<dbReference type="OrthoDB" id="6309180at2"/>
<evidence type="ECO:0000256" key="2">
    <source>
        <dbReference type="SAM" id="MobiDB-lite"/>
    </source>
</evidence>
<organism evidence="3 4">
    <name type="scientific">Thalassotalea euphylliae</name>
    <dbReference type="NCBI Taxonomy" id="1655234"/>
    <lineage>
        <taxon>Bacteria</taxon>
        <taxon>Pseudomonadati</taxon>
        <taxon>Pseudomonadota</taxon>
        <taxon>Gammaproteobacteria</taxon>
        <taxon>Alteromonadales</taxon>
        <taxon>Colwelliaceae</taxon>
        <taxon>Thalassotalea</taxon>
    </lineage>
</organism>
<dbReference type="AlphaFoldDB" id="A0A3E0TUR6"/>
<evidence type="ECO:0000313" key="3">
    <source>
        <dbReference type="EMBL" id="REL28194.1"/>
    </source>
</evidence>
<comment type="caution">
    <text evidence="3">The sequence shown here is derived from an EMBL/GenBank/DDBJ whole genome shotgun (WGS) entry which is preliminary data.</text>
</comment>
<keyword evidence="1" id="KW-0175">Coiled coil</keyword>
<feature type="region of interest" description="Disordered" evidence="2">
    <location>
        <begin position="1"/>
        <end position="48"/>
    </location>
</feature>
<evidence type="ECO:0000313" key="4">
    <source>
        <dbReference type="Proteomes" id="UP000256478"/>
    </source>
</evidence>
<dbReference type="RefSeq" id="WP_116009244.1">
    <property type="nucleotide sequence ID" value="NZ_QUOU01000001.1"/>
</dbReference>
<gene>
    <name evidence="3" type="ORF">DXX93_17560</name>
</gene>